<feature type="compositionally biased region" description="Pro residues" evidence="5">
    <location>
        <begin position="522"/>
        <end position="531"/>
    </location>
</feature>
<evidence type="ECO:0000256" key="3">
    <source>
        <dbReference type="ARBA" id="ARBA00022833"/>
    </source>
</evidence>
<sequence length="722" mass="81219">MSSSAISAAKRRTEAALKTYKIPTSAERTDAHDTSNQVLLSLLQSRLNWSTNVFVKYRSDPEQQPKRNNTMRRRFPMMRELGQATLELGPHLFHDTTFYEAVRVDSWMALGKAAGVEGLDAYISKNEPAPEQPSNHNRNDQGIVNDPTTNNNSNSDSSTDTHMDGLQQQQDTSTLTTTTTTETTETIVAATPAVDSTKQQDSTSEQHSLVYRDIVFELKDQPNERYIFPKDVIMQVLEDNTVAKCSFMLPMDPTCADHFFWDAKRKIQHFGAHSSIPEIQHHATQTSITPTKPASSQSTTIRILHACPTILDTMRSILHPPDQVRAAMIKQMTKVPDRHYLDYSISATEQAAILDLVQRVTTQPDITSGPIAAEKKRNEIGLAIKLGKRPETDQHEAEPPKTKQFIPGREDTQRKCLYCSTRHTVMWRRGPLGDGTLCNGCGILWRQGKILIDAPLINKKVEWQRNKDKWQITRRKWEREQWEEQRRHTKEVEAAKIKEEQEAQHRMDLCLRSKKRRVEPPVYYPPPPTQPQPSAQPEGGSIGLVAAQIAHQQHQQEQSRDSSSALTQALSTVVLPPALPSIAPNPSPPYHIFNLPQIPLPTLCVEFTHLTFSHPHCTVSLSHQKQFTLQLTKDGTSHTFDIPKHCLTGATFEILGQLDSAGRDILLMSCVPTDLGPLAGFGTALYDPADPQRRLTIRFLEKIDALGGPVVKKILECWLAEK</sequence>
<protein>
    <recommendedName>
        <fullName evidence="6">GATA-type domain-containing protein</fullName>
    </recommendedName>
</protein>
<feature type="compositionally biased region" description="Polar residues" evidence="5">
    <location>
        <begin position="194"/>
        <end position="205"/>
    </location>
</feature>
<reference evidence="7" key="1">
    <citation type="submission" date="2016-04" db="EMBL/GenBank/DDBJ databases">
        <authorList>
            <person name="Evans L.H."/>
            <person name="Alamgir A."/>
            <person name="Owens N."/>
            <person name="Weber N.D."/>
            <person name="Virtaneva K."/>
            <person name="Barbian K."/>
            <person name="Babar A."/>
            <person name="Rosenke K."/>
        </authorList>
    </citation>
    <scope>NUCLEOTIDE SEQUENCE [LARGE SCALE GENOMIC DNA]</scope>
    <source>
        <strain evidence="7">CBS 101.48</strain>
    </source>
</reference>
<feature type="compositionally biased region" description="Low complexity" evidence="5">
    <location>
        <begin position="148"/>
        <end position="160"/>
    </location>
</feature>
<organism evidence="7">
    <name type="scientific">Absidia glauca</name>
    <name type="common">Pin mould</name>
    <dbReference type="NCBI Taxonomy" id="4829"/>
    <lineage>
        <taxon>Eukaryota</taxon>
        <taxon>Fungi</taxon>
        <taxon>Fungi incertae sedis</taxon>
        <taxon>Mucoromycota</taxon>
        <taxon>Mucoromycotina</taxon>
        <taxon>Mucoromycetes</taxon>
        <taxon>Mucorales</taxon>
        <taxon>Cunninghamellaceae</taxon>
        <taxon>Absidia</taxon>
    </lineage>
</organism>
<name>A0A168SV15_ABSGL</name>
<keyword evidence="8" id="KW-1185">Reference proteome</keyword>
<dbReference type="Gene3D" id="3.30.50.10">
    <property type="entry name" value="Erythroid Transcription Factor GATA-1, subunit A"/>
    <property type="match status" value="1"/>
</dbReference>
<dbReference type="GO" id="GO:0006355">
    <property type="term" value="P:regulation of DNA-templated transcription"/>
    <property type="evidence" value="ECO:0007669"/>
    <property type="project" value="InterPro"/>
</dbReference>
<feature type="compositionally biased region" description="Polar residues" evidence="5">
    <location>
        <begin position="132"/>
        <end position="142"/>
    </location>
</feature>
<dbReference type="Pfam" id="PF00320">
    <property type="entry name" value="GATA"/>
    <property type="match status" value="1"/>
</dbReference>
<evidence type="ECO:0000259" key="6">
    <source>
        <dbReference type="PROSITE" id="PS50114"/>
    </source>
</evidence>
<dbReference type="InterPro" id="IPR000679">
    <property type="entry name" value="Znf_GATA"/>
</dbReference>
<keyword evidence="1" id="KW-0479">Metal-binding</keyword>
<feature type="region of interest" description="Disordered" evidence="5">
    <location>
        <begin position="125"/>
        <end position="205"/>
    </location>
</feature>
<dbReference type="InterPro" id="IPR051140">
    <property type="entry name" value="GATA_TF"/>
</dbReference>
<evidence type="ECO:0000256" key="4">
    <source>
        <dbReference type="PROSITE-ProRule" id="PRU00094"/>
    </source>
</evidence>
<evidence type="ECO:0000256" key="2">
    <source>
        <dbReference type="ARBA" id="ARBA00022771"/>
    </source>
</evidence>
<dbReference type="PANTHER" id="PTHR45658">
    <property type="entry name" value="GATA TRANSCRIPTION FACTOR"/>
    <property type="match status" value="1"/>
</dbReference>
<evidence type="ECO:0000256" key="1">
    <source>
        <dbReference type="ARBA" id="ARBA00022723"/>
    </source>
</evidence>
<evidence type="ECO:0000313" key="8">
    <source>
        <dbReference type="Proteomes" id="UP000078561"/>
    </source>
</evidence>
<feature type="region of interest" description="Disordered" evidence="5">
    <location>
        <begin position="481"/>
        <end position="540"/>
    </location>
</feature>
<dbReference type="PROSITE" id="PS50114">
    <property type="entry name" value="GATA_ZN_FINGER_2"/>
    <property type="match status" value="1"/>
</dbReference>
<evidence type="ECO:0000256" key="5">
    <source>
        <dbReference type="SAM" id="MobiDB-lite"/>
    </source>
</evidence>
<dbReference type="Proteomes" id="UP000078561">
    <property type="component" value="Unassembled WGS sequence"/>
</dbReference>
<dbReference type="AlphaFoldDB" id="A0A168SV15"/>
<dbReference type="GO" id="GO:0043565">
    <property type="term" value="F:sequence-specific DNA binding"/>
    <property type="evidence" value="ECO:0007669"/>
    <property type="project" value="InterPro"/>
</dbReference>
<keyword evidence="3" id="KW-0862">Zinc</keyword>
<feature type="compositionally biased region" description="Basic and acidic residues" evidence="5">
    <location>
        <begin position="481"/>
        <end position="511"/>
    </location>
</feature>
<feature type="compositionally biased region" description="Low complexity" evidence="5">
    <location>
        <begin position="172"/>
        <end position="186"/>
    </location>
</feature>
<gene>
    <name evidence="7" type="primary">ABSGL_14651.1 scaffold 14706</name>
</gene>
<accession>A0A168SV15</accession>
<dbReference type="InterPro" id="IPR013088">
    <property type="entry name" value="Znf_NHR/GATA"/>
</dbReference>
<dbReference type="CDD" id="cd00202">
    <property type="entry name" value="ZnF_GATA"/>
    <property type="match status" value="1"/>
</dbReference>
<dbReference type="OrthoDB" id="2162994at2759"/>
<dbReference type="SMART" id="SM00401">
    <property type="entry name" value="ZnF_GATA"/>
    <property type="match status" value="1"/>
</dbReference>
<dbReference type="STRING" id="4829.A0A168SV15"/>
<dbReference type="InParanoid" id="A0A168SV15"/>
<proteinExistence type="predicted"/>
<dbReference type="GO" id="GO:0008270">
    <property type="term" value="F:zinc ion binding"/>
    <property type="evidence" value="ECO:0007669"/>
    <property type="project" value="UniProtKB-KW"/>
</dbReference>
<dbReference type="EMBL" id="LT554943">
    <property type="protein sequence ID" value="SAM08985.1"/>
    <property type="molecule type" value="Genomic_DNA"/>
</dbReference>
<dbReference type="SUPFAM" id="SSF57716">
    <property type="entry name" value="Glucocorticoid receptor-like (DNA-binding domain)"/>
    <property type="match status" value="1"/>
</dbReference>
<evidence type="ECO:0000313" key="7">
    <source>
        <dbReference type="EMBL" id="SAM08985.1"/>
    </source>
</evidence>
<dbReference type="OMA" id="TRRKWPN"/>
<keyword evidence="2 4" id="KW-0863">Zinc-finger</keyword>
<feature type="domain" description="GATA-type" evidence="6">
    <location>
        <begin position="410"/>
        <end position="446"/>
    </location>
</feature>